<proteinExistence type="predicted"/>
<organism evidence="1 2">
    <name type="scientific">Brachionus plicatilis</name>
    <name type="common">Marine rotifer</name>
    <name type="synonym">Brachionus muelleri</name>
    <dbReference type="NCBI Taxonomy" id="10195"/>
    <lineage>
        <taxon>Eukaryota</taxon>
        <taxon>Metazoa</taxon>
        <taxon>Spiralia</taxon>
        <taxon>Gnathifera</taxon>
        <taxon>Rotifera</taxon>
        <taxon>Eurotatoria</taxon>
        <taxon>Monogononta</taxon>
        <taxon>Pseudotrocha</taxon>
        <taxon>Ploima</taxon>
        <taxon>Brachionidae</taxon>
        <taxon>Brachionus</taxon>
    </lineage>
</organism>
<reference evidence="1 2" key="1">
    <citation type="journal article" date="2018" name="Sci. Rep.">
        <title>Genomic signatures of local adaptation to the degree of environmental predictability in rotifers.</title>
        <authorList>
            <person name="Franch-Gras L."/>
            <person name="Hahn C."/>
            <person name="Garcia-Roger E.M."/>
            <person name="Carmona M.J."/>
            <person name="Serra M."/>
            <person name="Gomez A."/>
        </authorList>
    </citation>
    <scope>NUCLEOTIDE SEQUENCE [LARGE SCALE GENOMIC DNA]</scope>
    <source>
        <strain evidence="1">HYR1</strain>
    </source>
</reference>
<dbReference type="Proteomes" id="UP000276133">
    <property type="component" value="Unassembled WGS sequence"/>
</dbReference>
<name>A0A3M7T2M3_BRAPC</name>
<evidence type="ECO:0000313" key="1">
    <source>
        <dbReference type="EMBL" id="RNA42281.1"/>
    </source>
</evidence>
<sequence length="90" mass="10471">MGNEFGSILSNRPLGDANFHLLCVKNKKHLLRKREREKERERGFDNASCFVNNHFSNSQVAWLVTRRRCSHGLIRIIKSPFADGIRPNQH</sequence>
<protein>
    <submittedName>
        <fullName evidence="1">Uncharacterized protein</fullName>
    </submittedName>
</protein>
<gene>
    <name evidence="1" type="ORF">BpHYR1_021228</name>
</gene>
<evidence type="ECO:0000313" key="2">
    <source>
        <dbReference type="Proteomes" id="UP000276133"/>
    </source>
</evidence>
<dbReference type="EMBL" id="REGN01000388">
    <property type="protein sequence ID" value="RNA42281.1"/>
    <property type="molecule type" value="Genomic_DNA"/>
</dbReference>
<comment type="caution">
    <text evidence="1">The sequence shown here is derived from an EMBL/GenBank/DDBJ whole genome shotgun (WGS) entry which is preliminary data.</text>
</comment>
<dbReference type="AlphaFoldDB" id="A0A3M7T2M3"/>
<keyword evidence="2" id="KW-1185">Reference proteome</keyword>
<accession>A0A3M7T2M3</accession>